<keyword evidence="4 7" id="KW-0812">Transmembrane</keyword>
<evidence type="ECO:0000256" key="3">
    <source>
        <dbReference type="ARBA" id="ARBA00022475"/>
    </source>
</evidence>
<keyword evidence="5" id="KW-1133">Transmembrane helix</keyword>
<name>A0A3S4TYK5_9BACT</name>
<keyword evidence="7" id="KW-0813">Transport</keyword>
<evidence type="ECO:0000256" key="1">
    <source>
        <dbReference type="ARBA" id="ARBA00004162"/>
    </source>
</evidence>
<evidence type="ECO:0000313" key="8">
    <source>
        <dbReference type="EMBL" id="VEH16190.1"/>
    </source>
</evidence>
<evidence type="ECO:0000313" key="9">
    <source>
        <dbReference type="Proteomes" id="UP000274578"/>
    </source>
</evidence>
<dbReference type="KEGG" id="poc:NCTC13071_02213"/>
<accession>A0A3S4TYK5</accession>
<dbReference type="PANTHER" id="PTHR30558">
    <property type="entry name" value="EXBD MEMBRANE COMPONENT OF PMF-DRIVEN MACROMOLECULE IMPORT SYSTEM"/>
    <property type="match status" value="1"/>
</dbReference>
<keyword evidence="3" id="KW-1003">Cell membrane</keyword>
<evidence type="ECO:0000256" key="2">
    <source>
        <dbReference type="ARBA" id="ARBA00005811"/>
    </source>
</evidence>
<organism evidence="8 9">
    <name type="scientific">Segatella oris</name>
    <dbReference type="NCBI Taxonomy" id="28135"/>
    <lineage>
        <taxon>Bacteria</taxon>
        <taxon>Pseudomonadati</taxon>
        <taxon>Bacteroidota</taxon>
        <taxon>Bacteroidia</taxon>
        <taxon>Bacteroidales</taxon>
        <taxon>Prevotellaceae</taxon>
        <taxon>Segatella</taxon>
    </lineage>
</organism>
<evidence type="ECO:0000256" key="5">
    <source>
        <dbReference type="ARBA" id="ARBA00022989"/>
    </source>
</evidence>
<dbReference type="EMBL" id="LR134384">
    <property type="protein sequence ID" value="VEH16190.1"/>
    <property type="molecule type" value="Genomic_DNA"/>
</dbReference>
<evidence type="ECO:0000256" key="7">
    <source>
        <dbReference type="RuleBase" id="RU003879"/>
    </source>
</evidence>
<keyword evidence="7" id="KW-0653">Protein transport</keyword>
<reference evidence="8 9" key="1">
    <citation type="submission" date="2018-12" db="EMBL/GenBank/DDBJ databases">
        <authorList>
            <consortium name="Pathogen Informatics"/>
        </authorList>
    </citation>
    <scope>NUCLEOTIDE SEQUENCE [LARGE SCALE GENOMIC DNA]</scope>
    <source>
        <strain evidence="8 9">NCTC13071</strain>
    </source>
</reference>
<sequence>MSMFRHRKHRVPGLNTTSTADISFMLLIFFLVASSMDVDKGLPRQLPPAEHKQQQNETEVDRQRLLEIKITAQNQLLVDGKPMSQKQLSNHILRFVMARGKSHLISLDAHPESSYDAYFHVQNALVAAYREWRDRTAQQKYGHVYNQLSPQQREELRTLCPQRVAETYNMAEKGGTQ</sequence>
<comment type="similarity">
    <text evidence="2 7">Belongs to the ExbD/TolR family.</text>
</comment>
<dbReference type="Pfam" id="PF02472">
    <property type="entry name" value="ExbD"/>
    <property type="match status" value="1"/>
</dbReference>
<evidence type="ECO:0000256" key="4">
    <source>
        <dbReference type="ARBA" id="ARBA00022692"/>
    </source>
</evidence>
<dbReference type="AlphaFoldDB" id="A0A3S4TYK5"/>
<protein>
    <submittedName>
        <fullName evidence="8">TonB system transport protein ExbD</fullName>
    </submittedName>
</protein>
<keyword evidence="6" id="KW-0472">Membrane</keyword>
<proteinExistence type="inferred from homology"/>
<dbReference type="GO" id="GO:0005886">
    <property type="term" value="C:plasma membrane"/>
    <property type="evidence" value="ECO:0007669"/>
    <property type="project" value="UniProtKB-SubCell"/>
</dbReference>
<gene>
    <name evidence="8" type="ORF">NCTC13071_02213</name>
</gene>
<dbReference type="GO" id="GO:0015031">
    <property type="term" value="P:protein transport"/>
    <property type="evidence" value="ECO:0007669"/>
    <property type="project" value="UniProtKB-KW"/>
</dbReference>
<dbReference type="PANTHER" id="PTHR30558:SF3">
    <property type="entry name" value="BIOPOLYMER TRANSPORT PROTEIN EXBD-RELATED"/>
    <property type="match status" value="1"/>
</dbReference>
<dbReference type="Proteomes" id="UP000274578">
    <property type="component" value="Chromosome 1"/>
</dbReference>
<comment type="subcellular location">
    <subcellularLocation>
        <location evidence="1">Cell membrane</location>
        <topology evidence="1">Single-pass membrane protein</topology>
    </subcellularLocation>
    <subcellularLocation>
        <location evidence="7">Cell membrane</location>
        <topology evidence="7">Single-pass type II membrane protein</topology>
    </subcellularLocation>
</comment>
<evidence type="ECO:0000256" key="6">
    <source>
        <dbReference type="ARBA" id="ARBA00023136"/>
    </source>
</evidence>
<dbReference type="InterPro" id="IPR003400">
    <property type="entry name" value="ExbD"/>
</dbReference>
<dbReference type="GO" id="GO:0022857">
    <property type="term" value="F:transmembrane transporter activity"/>
    <property type="evidence" value="ECO:0007669"/>
    <property type="project" value="InterPro"/>
</dbReference>